<sequence length="136" mass="15349">MKKRKMEPVVSWIADGLFSQYDQFRTGAKNLYLHPDPPNASSIAVILENDGRCVSYSAFEQDSKTTVFSRSEVTGAANLKKVMEIMDIVSKYEESKNDALGYDLLIYKEGNRRREFLTCQPGLQDLVADLMKTDGV</sequence>
<protein>
    <submittedName>
        <fullName evidence="1">Uncharacterized protein</fullName>
    </submittedName>
</protein>
<evidence type="ECO:0000313" key="2">
    <source>
        <dbReference type="Proteomes" id="UP000460298"/>
    </source>
</evidence>
<dbReference type="Proteomes" id="UP000460298">
    <property type="component" value="Unassembled WGS sequence"/>
</dbReference>
<accession>A0A833GWE1</accession>
<dbReference type="AlphaFoldDB" id="A0A833GWE1"/>
<organism evidence="1 2">
    <name type="scientific">Leptonema illini</name>
    <dbReference type="NCBI Taxonomy" id="183"/>
    <lineage>
        <taxon>Bacteria</taxon>
        <taxon>Pseudomonadati</taxon>
        <taxon>Spirochaetota</taxon>
        <taxon>Spirochaetia</taxon>
        <taxon>Leptospirales</taxon>
        <taxon>Leptospiraceae</taxon>
        <taxon>Leptonema</taxon>
    </lineage>
</organism>
<name>A0A833GWE1_9LEPT</name>
<reference evidence="1 2" key="1">
    <citation type="submission" date="2019-10" db="EMBL/GenBank/DDBJ databases">
        <title>Extracellular Electron Transfer in a Candidatus Methanoperedens spp. Enrichment Culture.</title>
        <authorList>
            <person name="Berger S."/>
            <person name="Rangel Shaw D."/>
            <person name="Berben T."/>
            <person name="In 'T Zandt M."/>
            <person name="Frank J."/>
            <person name="Reimann J."/>
            <person name="Jetten M.S.M."/>
            <person name="Welte C.U."/>
        </authorList>
    </citation>
    <scope>NUCLEOTIDE SEQUENCE [LARGE SCALE GENOMIC DNA]</scope>
    <source>
        <strain evidence="1">SB12</strain>
    </source>
</reference>
<comment type="caution">
    <text evidence="1">The sequence shown here is derived from an EMBL/GenBank/DDBJ whole genome shotgun (WGS) entry which is preliminary data.</text>
</comment>
<gene>
    <name evidence="1" type="ORF">F9K24_22165</name>
</gene>
<proteinExistence type="predicted"/>
<evidence type="ECO:0000313" key="1">
    <source>
        <dbReference type="EMBL" id="KAB2928166.1"/>
    </source>
</evidence>
<dbReference type="EMBL" id="WBUI01000056">
    <property type="protein sequence ID" value="KAB2928166.1"/>
    <property type="molecule type" value="Genomic_DNA"/>
</dbReference>